<dbReference type="Proteomes" id="UP000324800">
    <property type="component" value="Unassembled WGS sequence"/>
</dbReference>
<dbReference type="InterPro" id="IPR019956">
    <property type="entry name" value="Ubiquitin_dom"/>
</dbReference>
<dbReference type="PROSITE" id="PS50053">
    <property type="entry name" value="UBIQUITIN_2"/>
    <property type="match status" value="2"/>
</dbReference>
<dbReference type="InterPro" id="IPR000626">
    <property type="entry name" value="Ubiquitin-like_dom"/>
</dbReference>
<evidence type="ECO:0000259" key="1">
    <source>
        <dbReference type="PROSITE" id="PS50053"/>
    </source>
</evidence>
<accession>A0A5J4UXS2</accession>
<dbReference type="OrthoDB" id="1885901at2759"/>
<dbReference type="SMART" id="SM00213">
    <property type="entry name" value="UBQ"/>
    <property type="match status" value="2"/>
</dbReference>
<evidence type="ECO:0000313" key="3">
    <source>
        <dbReference type="Proteomes" id="UP000324800"/>
    </source>
</evidence>
<reference evidence="2 3" key="1">
    <citation type="submission" date="2019-03" db="EMBL/GenBank/DDBJ databases">
        <title>Single cell metagenomics reveals metabolic interactions within the superorganism composed of flagellate Streblomastix strix and complex community of Bacteroidetes bacteria on its surface.</title>
        <authorList>
            <person name="Treitli S.C."/>
            <person name="Kolisko M."/>
            <person name="Husnik F."/>
            <person name="Keeling P."/>
            <person name="Hampl V."/>
        </authorList>
    </citation>
    <scope>NUCLEOTIDE SEQUENCE [LARGE SCALE GENOMIC DNA]</scope>
    <source>
        <strain evidence="2">ST1C</strain>
    </source>
</reference>
<evidence type="ECO:0000313" key="2">
    <source>
        <dbReference type="EMBL" id="KAA6375289.1"/>
    </source>
</evidence>
<sequence length="663" mass="77283">MNSVFQVYVELPDKQTISIFGKRDDFIDTVRNQIQDKANIPMDKQRLTFNGVELEDWKKLNDYNVDFRDTLKLEIFLDEIIKVYIKIELKKIIILKVAKSDRIEILKKKIEEKEGIPVKCQKLTFAGKQLKNERTIQEQNIERESTIQLVRDNEEQVVVDIMQDANVLSLLKSIPEAYLEKEKILKAKQICFIIDRFNEYEADSNINSQFCLVLKELIEDESFQVQNQLLLVVGSIVRLGYDIVDRDECNKFYKLFQQTQLKKTVDDVMRRLIKDEENASNNENVQYSDQVLQIVDIFSFINAYSNIGYYNSQACGKIFATIISQFLKKFKQNIGKKQIQQNKWNNEKEKSLIQVTQTLQSLGKLIRDRQNKDYLDEKFHLLDIIIPLIHVNCPPKLGCTQTFSLPKESPTTLQFHCAVYEALNGFAIDYRTIHMILEEQNQTDKHSIPLIIACTNFLKDQYSKSTHTIIDIRTLPSVAGILSTFFNIIQFWDKSQKTVSNLELVIALVQLSNLGRRGTGFKINEREEIYIRQWSNQCLYELLKGSDNKMMNQILIEQRYIQNLIEDIEIAGGIRLDVNKIYASLENIQKFFNIIESGRSKGVSKMNILQSFNESVEQDGGMEEIESLILVALTEVQFKNMKNQARYTKNDIMNIWKNPTNQR</sequence>
<feature type="domain" description="Ubiquitin-like" evidence="1">
    <location>
        <begin position="81"/>
        <end position="150"/>
    </location>
</feature>
<comment type="caution">
    <text evidence="2">The sequence shown here is derived from an EMBL/GenBank/DDBJ whole genome shotgun (WGS) entry which is preliminary data.</text>
</comment>
<dbReference type="AlphaFoldDB" id="A0A5J4UXS2"/>
<proteinExistence type="predicted"/>
<dbReference type="EMBL" id="SNRW01011342">
    <property type="protein sequence ID" value="KAA6375289.1"/>
    <property type="molecule type" value="Genomic_DNA"/>
</dbReference>
<dbReference type="PRINTS" id="PR00348">
    <property type="entry name" value="UBIQUITIN"/>
</dbReference>
<dbReference type="InterPro" id="IPR029071">
    <property type="entry name" value="Ubiquitin-like_domsf"/>
</dbReference>
<dbReference type="Pfam" id="PF00240">
    <property type="entry name" value="ubiquitin"/>
    <property type="match status" value="2"/>
</dbReference>
<dbReference type="SUPFAM" id="SSF54236">
    <property type="entry name" value="Ubiquitin-like"/>
    <property type="match status" value="2"/>
</dbReference>
<protein>
    <submittedName>
        <fullName evidence="2">Putative polyubiquitin Ubi4</fullName>
    </submittedName>
</protein>
<dbReference type="PANTHER" id="PTHR10666">
    <property type="entry name" value="UBIQUITIN"/>
    <property type="match status" value="1"/>
</dbReference>
<gene>
    <name evidence="2" type="ORF">EZS28_029185</name>
</gene>
<dbReference type="InterPro" id="IPR050158">
    <property type="entry name" value="Ubiquitin_ubiquitin-like"/>
</dbReference>
<name>A0A5J4UXS2_9EUKA</name>
<feature type="domain" description="Ubiquitin-like" evidence="1">
    <location>
        <begin position="5"/>
        <end position="73"/>
    </location>
</feature>
<dbReference type="Gene3D" id="3.10.20.90">
    <property type="entry name" value="Phosphatidylinositol 3-kinase Catalytic Subunit, Chain A, domain 1"/>
    <property type="match status" value="2"/>
</dbReference>
<organism evidence="2 3">
    <name type="scientific">Streblomastix strix</name>
    <dbReference type="NCBI Taxonomy" id="222440"/>
    <lineage>
        <taxon>Eukaryota</taxon>
        <taxon>Metamonada</taxon>
        <taxon>Preaxostyla</taxon>
        <taxon>Oxymonadida</taxon>
        <taxon>Streblomastigidae</taxon>
        <taxon>Streblomastix</taxon>
    </lineage>
</organism>